<dbReference type="InterPro" id="IPR051955">
    <property type="entry name" value="PME_Inhibitor"/>
</dbReference>
<accession>A0A7N1A418</accession>
<dbReference type="Pfam" id="PF04043">
    <property type="entry name" value="PMEI"/>
    <property type="match status" value="1"/>
</dbReference>
<protein>
    <recommendedName>
        <fullName evidence="3">Pectinesterase inhibitor domain-containing protein</fullName>
    </recommendedName>
</protein>
<dbReference type="OMA" id="DAPFDKQ"/>
<keyword evidence="5" id="KW-1185">Reference proteome</keyword>
<dbReference type="NCBIfam" id="TIGR01614">
    <property type="entry name" value="PME_inhib"/>
    <property type="match status" value="1"/>
</dbReference>
<dbReference type="SMART" id="SM00856">
    <property type="entry name" value="PMEI"/>
    <property type="match status" value="1"/>
</dbReference>
<keyword evidence="1 2" id="KW-0732">Signal</keyword>
<evidence type="ECO:0000256" key="2">
    <source>
        <dbReference type="SAM" id="SignalP"/>
    </source>
</evidence>
<dbReference type="InterPro" id="IPR006501">
    <property type="entry name" value="Pectinesterase_inhib_dom"/>
</dbReference>
<feature type="signal peptide" evidence="2">
    <location>
        <begin position="1"/>
        <end position="27"/>
    </location>
</feature>
<dbReference type="AlphaFoldDB" id="A0A7N1A418"/>
<name>A0A7N1A418_KALFE</name>
<sequence length="198" mass="21584">MGSFFRDSVTCSLIVMLFIFITRPCLAAPRGGTDTEFIRTSCAATSYPTLCYTSLSAHANVIQKNPKLLAHTALAVALSTAKTMSSSMLRLSNTPGLKHREVGAMKDCVEEMADSVEQIQKSLREMDSFRGAGFRMMISDVQTWVSAALTYEDTCTEGFSSKVMNGRVKTMVRGNILKIVQLTSNALALINHYAAVHG</sequence>
<dbReference type="PANTHER" id="PTHR31080:SF117">
    <property type="entry name" value="PLANT INVERTASE_PECTIN METHYLESTERASE INHIBITOR SUPERFAMILY PROTEIN"/>
    <property type="match status" value="1"/>
</dbReference>
<dbReference type="SUPFAM" id="SSF101148">
    <property type="entry name" value="Plant invertase/pectin methylesterase inhibitor"/>
    <property type="match status" value="1"/>
</dbReference>
<organism evidence="4 5">
    <name type="scientific">Kalanchoe fedtschenkoi</name>
    <name type="common">Lavender scallops</name>
    <name type="synonym">South American air plant</name>
    <dbReference type="NCBI Taxonomy" id="63787"/>
    <lineage>
        <taxon>Eukaryota</taxon>
        <taxon>Viridiplantae</taxon>
        <taxon>Streptophyta</taxon>
        <taxon>Embryophyta</taxon>
        <taxon>Tracheophyta</taxon>
        <taxon>Spermatophyta</taxon>
        <taxon>Magnoliopsida</taxon>
        <taxon>eudicotyledons</taxon>
        <taxon>Gunneridae</taxon>
        <taxon>Pentapetalae</taxon>
        <taxon>Saxifragales</taxon>
        <taxon>Crassulaceae</taxon>
        <taxon>Kalanchoe</taxon>
    </lineage>
</organism>
<dbReference type="FunFam" id="1.20.140.40:FF:000005">
    <property type="entry name" value="Pectin methylesterase inhibitor 1"/>
    <property type="match status" value="1"/>
</dbReference>
<proteinExistence type="predicted"/>
<dbReference type="Gene3D" id="1.20.140.40">
    <property type="entry name" value="Invertase/pectin methylesterase inhibitor family protein"/>
    <property type="match status" value="1"/>
</dbReference>
<feature type="domain" description="Pectinesterase inhibitor" evidence="3">
    <location>
        <begin position="33"/>
        <end position="189"/>
    </location>
</feature>
<dbReference type="Proteomes" id="UP000594263">
    <property type="component" value="Unplaced"/>
</dbReference>
<dbReference type="GO" id="GO:0046910">
    <property type="term" value="F:pectinesterase inhibitor activity"/>
    <property type="evidence" value="ECO:0007669"/>
    <property type="project" value="UniProtKB-ARBA"/>
</dbReference>
<evidence type="ECO:0000313" key="4">
    <source>
        <dbReference type="EnsemblPlants" id="Kaladp0095s0255.1.v1.1.CDS.1"/>
    </source>
</evidence>
<evidence type="ECO:0000259" key="3">
    <source>
        <dbReference type="SMART" id="SM00856"/>
    </source>
</evidence>
<reference evidence="4" key="1">
    <citation type="submission" date="2021-01" db="UniProtKB">
        <authorList>
            <consortium name="EnsemblPlants"/>
        </authorList>
    </citation>
    <scope>IDENTIFICATION</scope>
</reference>
<dbReference type="EnsemblPlants" id="Kaladp0095s0255.1.v1.1">
    <property type="protein sequence ID" value="Kaladp0095s0255.1.v1.1.CDS.1"/>
    <property type="gene ID" value="Kaladp0095s0255.v1.1"/>
</dbReference>
<dbReference type="InterPro" id="IPR035513">
    <property type="entry name" value="Invertase/methylesterase_inhib"/>
</dbReference>
<dbReference type="Gramene" id="Kaladp0095s0255.1.v1.1">
    <property type="protein sequence ID" value="Kaladp0095s0255.1.v1.1.CDS.1"/>
    <property type="gene ID" value="Kaladp0095s0255.v1.1"/>
</dbReference>
<dbReference type="PANTHER" id="PTHR31080">
    <property type="entry name" value="PECTINESTERASE INHIBITOR-LIKE"/>
    <property type="match status" value="1"/>
</dbReference>
<evidence type="ECO:0000313" key="5">
    <source>
        <dbReference type="Proteomes" id="UP000594263"/>
    </source>
</evidence>
<evidence type="ECO:0000256" key="1">
    <source>
        <dbReference type="ARBA" id="ARBA00022729"/>
    </source>
</evidence>
<dbReference type="CDD" id="cd15798">
    <property type="entry name" value="PMEI-like_3"/>
    <property type="match status" value="1"/>
</dbReference>
<feature type="chain" id="PRO_5029794300" description="Pectinesterase inhibitor domain-containing protein" evidence="2">
    <location>
        <begin position="28"/>
        <end position="198"/>
    </location>
</feature>